<dbReference type="EMBL" id="VVYX01000069">
    <property type="protein sequence ID" value="KAA5412412.1"/>
    <property type="molecule type" value="Genomic_DNA"/>
</dbReference>
<dbReference type="Proteomes" id="UP000482653">
    <property type="component" value="Unassembled WGS sequence"/>
</dbReference>
<gene>
    <name evidence="1" type="ORF">F2Y87_27860</name>
</gene>
<protein>
    <submittedName>
        <fullName evidence="1">Uncharacterized protein</fullName>
    </submittedName>
</protein>
<name>A0A6L3JR32_9BACE</name>
<dbReference type="RefSeq" id="WP_149948362.1">
    <property type="nucleotide sequence ID" value="NZ_VVYX01000069.1"/>
</dbReference>
<comment type="caution">
    <text evidence="1">The sequence shown here is derived from an EMBL/GenBank/DDBJ whole genome shotgun (WGS) entry which is preliminary data.</text>
</comment>
<evidence type="ECO:0000313" key="2">
    <source>
        <dbReference type="Proteomes" id="UP000482653"/>
    </source>
</evidence>
<accession>A0A6L3JR32</accession>
<proteinExistence type="predicted"/>
<reference evidence="1 2" key="1">
    <citation type="journal article" date="2019" name="Nat. Med.">
        <title>A library of human gut bacterial isolates paired with longitudinal multiomics data enables mechanistic microbiome research.</title>
        <authorList>
            <person name="Poyet M."/>
            <person name="Groussin M."/>
            <person name="Gibbons S.M."/>
            <person name="Avila-Pacheco J."/>
            <person name="Jiang X."/>
            <person name="Kearney S.M."/>
            <person name="Perrotta A.R."/>
            <person name="Berdy B."/>
            <person name="Zhao S."/>
            <person name="Lieberman T.D."/>
            <person name="Swanson P.K."/>
            <person name="Smith M."/>
            <person name="Roesemann S."/>
            <person name="Alexander J.E."/>
            <person name="Rich S.A."/>
            <person name="Livny J."/>
            <person name="Vlamakis H."/>
            <person name="Clish C."/>
            <person name="Bullock K."/>
            <person name="Deik A."/>
            <person name="Scott J."/>
            <person name="Pierce K.A."/>
            <person name="Xavier R.J."/>
            <person name="Alm E.J."/>
        </authorList>
    </citation>
    <scope>NUCLEOTIDE SEQUENCE [LARGE SCALE GENOMIC DNA]</scope>
    <source>
        <strain evidence="1 2">BIOML-A8</strain>
    </source>
</reference>
<evidence type="ECO:0000313" key="1">
    <source>
        <dbReference type="EMBL" id="KAA5412412.1"/>
    </source>
</evidence>
<dbReference type="AlphaFoldDB" id="A0A6L3JR32"/>
<sequence>MIKELEQTNNIDWYGLEYQDEKQFEYLVQIANEFCPQIEPDSYLDEVTGDWKNRLVKDLSLAPNQFAYRYLQGEIDVAFKDKYLESKEVIETLTAFEIDVSKFWYLSLFIKDLVIDKCVNAIPSTQTPREQMQELIDRIQEMGWHKDYSSEKEAVLTLKVEGKQNFKITDGKVILSIGIALSEYVKTIEYGSKLASVALDLDSILNSRVTIDKTPMFALFTKMMKSFLDPYKAKPPYSKSLDKMLLISRMIYILGLSDDKRYYDEYETDEDGKIIFDEENDYKKKNFLKNTIRRYEDYKYTTIGNVYMC</sequence>
<organism evidence="1 2">
    <name type="scientific">Bacteroides cellulosilyticus</name>
    <dbReference type="NCBI Taxonomy" id="246787"/>
    <lineage>
        <taxon>Bacteria</taxon>
        <taxon>Pseudomonadati</taxon>
        <taxon>Bacteroidota</taxon>
        <taxon>Bacteroidia</taxon>
        <taxon>Bacteroidales</taxon>
        <taxon>Bacteroidaceae</taxon>
        <taxon>Bacteroides</taxon>
    </lineage>
</organism>